<dbReference type="HOGENOM" id="CLU_501614_0_0_1"/>
<keyword evidence="2" id="KW-1185">Reference proteome</keyword>
<dbReference type="GeneID" id="27678669"/>
<dbReference type="Proteomes" id="UP000030143">
    <property type="component" value="Unassembled WGS sequence"/>
</dbReference>
<name>A0A0A2I183_PENEN</name>
<sequence length="543" mass="59006">MSSDISAQVDVGSLSLSGLKQVAGILSVLSADDVQPMAMLQLQDLGTLFSISGPVASKVPDYLLRCKSVRIERLGYLVGWRKGDSASLMAQSTGGQAVALLSVCLWSLYQESTGDILHTISSAILPQSARASSPGILERAAKILADKLQVVGFGTILAKQVCRIHDAYENLKERVPCDILESLSQDWMAEFLIGVSRALREENAILRVRGCYGLGYISALMVTLFPDDCTVTIEKIVVHVGKNTSSITVDIVGPSCGTLPEVHFMETVESIADVLLNPGKAEYRYRDKFATDACFSWEGHIAASLRLELQHKGFLYSSEVVELVGGLDPEILAVSILGDSYRAKRHKRCEIAMGVQLPSTWPPLGKAMKLLFEVKSSELKSSPHWNITASSIAGMAVGATFKALFFNPHEQVTVKGIFSQEQSILGQFGEWTDPRNWSSDGVLEAIFPDLNRKGLDKTIAKSLGASTYVPSTYLTLRDDDICHYRSIEIFDGPIIFNGRYYGEVNNPTIEESNAGNLCELGEKANIVPSSEGNMEGLVVALTA</sequence>
<organism evidence="1 2">
    <name type="scientific">Penicillium expansum</name>
    <name type="common">Blue mold rot fungus</name>
    <dbReference type="NCBI Taxonomy" id="27334"/>
    <lineage>
        <taxon>Eukaryota</taxon>
        <taxon>Fungi</taxon>
        <taxon>Dikarya</taxon>
        <taxon>Ascomycota</taxon>
        <taxon>Pezizomycotina</taxon>
        <taxon>Eurotiomycetes</taxon>
        <taxon>Eurotiomycetidae</taxon>
        <taxon>Eurotiales</taxon>
        <taxon>Aspergillaceae</taxon>
        <taxon>Penicillium</taxon>
    </lineage>
</organism>
<dbReference type="PhylomeDB" id="A0A0A2I183"/>
<dbReference type="OrthoDB" id="5421021at2759"/>
<dbReference type="AlphaFoldDB" id="A0A0A2I183"/>
<evidence type="ECO:0000313" key="2">
    <source>
        <dbReference type="Proteomes" id="UP000030143"/>
    </source>
</evidence>
<reference evidence="1 2" key="1">
    <citation type="journal article" date="2015" name="Mol. Plant Microbe Interact.">
        <title>Genome, transcriptome, and functional analyses of Penicillium expansum provide new insights into secondary metabolism and pathogenicity.</title>
        <authorList>
            <person name="Ballester A.R."/>
            <person name="Marcet-Houben M."/>
            <person name="Levin E."/>
            <person name="Sela N."/>
            <person name="Selma-Lazaro C."/>
            <person name="Carmona L."/>
            <person name="Wisniewski M."/>
            <person name="Droby S."/>
            <person name="Gonzalez-Candelas L."/>
            <person name="Gabaldon T."/>
        </authorList>
    </citation>
    <scope>NUCLEOTIDE SEQUENCE [LARGE SCALE GENOMIC DNA]</scope>
    <source>
        <strain evidence="1 2">MD-8</strain>
    </source>
</reference>
<dbReference type="RefSeq" id="XP_016595972.1">
    <property type="nucleotide sequence ID" value="XM_016743250.1"/>
</dbReference>
<accession>A0A0A2I183</accession>
<dbReference type="EMBL" id="JQFZ01000251">
    <property type="protein sequence ID" value="KGO53345.1"/>
    <property type="molecule type" value="Genomic_DNA"/>
</dbReference>
<comment type="caution">
    <text evidence="1">The sequence shown here is derived from an EMBL/GenBank/DDBJ whole genome shotgun (WGS) entry which is preliminary data.</text>
</comment>
<evidence type="ECO:0000313" key="1">
    <source>
        <dbReference type="EMBL" id="KGO53345.1"/>
    </source>
</evidence>
<gene>
    <name evidence="1" type="ORF">PEX2_059770</name>
</gene>
<proteinExistence type="predicted"/>
<dbReference type="VEuPathDB" id="FungiDB:PEXP_074960"/>
<protein>
    <submittedName>
        <fullName evidence="1">Uncharacterized protein</fullName>
    </submittedName>
</protein>